<evidence type="ECO:0000313" key="9">
    <source>
        <dbReference type="EMBL" id="TCT09648.1"/>
    </source>
</evidence>
<organism evidence="9 10">
    <name type="scientific">Paralcaligenes ureilyticus</name>
    <dbReference type="NCBI Taxonomy" id="627131"/>
    <lineage>
        <taxon>Bacteria</taxon>
        <taxon>Pseudomonadati</taxon>
        <taxon>Pseudomonadota</taxon>
        <taxon>Betaproteobacteria</taxon>
        <taxon>Burkholderiales</taxon>
        <taxon>Alcaligenaceae</taxon>
        <taxon>Paralcaligenes</taxon>
    </lineage>
</organism>
<evidence type="ECO:0000256" key="5">
    <source>
        <dbReference type="ARBA" id="ARBA00022989"/>
    </source>
</evidence>
<feature type="transmembrane region" description="Helical" evidence="7">
    <location>
        <begin position="239"/>
        <end position="258"/>
    </location>
</feature>
<keyword evidence="6 7" id="KW-0472">Membrane</keyword>
<keyword evidence="4 7" id="KW-0812">Transmembrane</keyword>
<name>A0A4V2UZ24_9BURK</name>
<dbReference type="PROSITE" id="PS50928">
    <property type="entry name" value="ABC_TM1"/>
    <property type="match status" value="1"/>
</dbReference>
<feature type="domain" description="ABC transmembrane type-1" evidence="8">
    <location>
        <begin position="77"/>
        <end position="261"/>
    </location>
</feature>
<keyword evidence="2 7" id="KW-0813">Transport</keyword>
<dbReference type="SUPFAM" id="SSF161098">
    <property type="entry name" value="MetI-like"/>
    <property type="match status" value="1"/>
</dbReference>
<dbReference type="GO" id="GO:0005886">
    <property type="term" value="C:plasma membrane"/>
    <property type="evidence" value="ECO:0007669"/>
    <property type="project" value="UniProtKB-SubCell"/>
</dbReference>
<dbReference type="PANTHER" id="PTHR30151">
    <property type="entry name" value="ALKANE SULFONATE ABC TRANSPORTER-RELATED, MEMBRANE SUBUNIT"/>
    <property type="match status" value="1"/>
</dbReference>
<keyword evidence="3" id="KW-1003">Cell membrane</keyword>
<dbReference type="InterPro" id="IPR000515">
    <property type="entry name" value="MetI-like"/>
</dbReference>
<evidence type="ECO:0000256" key="1">
    <source>
        <dbReference type="ARBA" id="ARBA00004651"/>
    </source>
</evidence>
<evidence type="ECO:0000256" key="6">
    <source>
        <dbReference type="ARBA" id="ARBA00023136"/>
    </source>
</evidence>
<dbReference type="Pfam" id="PF00528">
    <property type="entry name" value="BPD_transp_1"/>
    <property type="match status" value="1"/>
</dbReference>
<feature type="transmembrane region" description="Helical" evidence="7">
    <location>
        <begin position="206"/>
        <end position="227"/>
    </location>
</feature>
<dbReference type="PANTHER" id="PTHR30151:SF0">
    <property type="entry name" value="ABC TRANSPORTER PERMEASE PROTEIN MJ0413-RELATED"/>
    <property type="match status" value="1"/>
</dbReference>
<evidence type="ECO:0000256" key="2">
    <source>
        <dbReference type="ARBA" id="ARBA00022448"/>
    </source>
</evidence>
<comment type="subcellular location">
    <subcellularLocation>
        <location evidence="1 7">Cell membrane</location>
        <topology evidence="1 7">Multi-pass membrane protein</topology>
    </subcellularLocation>
</comment>
<evidence type="ECO:0000256" key="7">
    <source>
        <dbReference type="RuleBase" id="RU363032"/>
    </source>
</evidence>
<accession>A0A4V2UZ24</accession>
<dbReference type="RefSeq" id="WP_132580427.1">
    <property type="nucleotide sequence ID" value="NZ_SMAJ01000003.1"/>
</dbReference>
<dbReference type="Gene3D" id="1.10.3720.10">
    <property type="entry name" value="MetI-like"/>
    <property type="match status" value="1"/>
</dbReference>
<dbReference type="AlphaFoldDB" id="A0A4V2UZ24"/>
<dbReference type="FunFam" id="1.10.3720.10:FF:000003">
    <property type="entry name" value="Aliphatic sulfonate ABC transporter permease"/>
    <property type="match status" value="1"/>
</dbReference>
<dbReference type="InterPro" id="IPR035906">
    <property type="entry name" value="MetI-like_sf"/>
</dbReference>
<comment type="caution">
    <text evidence="9">The sequence shown here is derived from an EMBL/GenBank/DDBJ whole genome shotgun (WGS) entry which is preliminary data.</text>
</comment>
<feature type="transmembrane region" description="Helical" evidence="7">
    <location>
        <begin position="84"/>
        <end position="106"/>
    </location>
</feature>
<keyword evidence="5 7" id="KW-1133">Transmembrane helix</keyword>
<evidence type="ECO:0000313" key="10">
    <source>
        <dbReference type="Proteomes" id="UP000295525"/>
    </source>
</evidence>
<proteinExistence type="inferred from homology"/>
<gene>
    <name evidence="9" type="ORF">EDC26_103267</name>
</gene>
<comment type="similarity">
    <text evidence="7">Belongs to the binding-protein-dependent transport system permease family.</text>
</comment>
<evidence type="ECO:0000256" key="4">
    <source>
        <dbReference type="ARBA" id="ARBA00022692"/>
    </source>
</evidence>
<sequence>MNLKPYKRPRSAEAFGGARTSFAHRAIFSVISISTVLVIWGGLSHLGIINSVLVPSPADVARAVIAGIRDGSLLENTTVSMVRVLLGFVIALMIAIPLGIMMGVSRVFQDLIDPLVELLRPVPPIALIPLAILWFGIGEISKVLIITYGAFFPIFINTVAGFRDVDQVHIRAARTLGARRYEVFRDVILPSAFPQIVTGARLGMSMAFIVLVAAELIASSAGLGYLINYARITFRTDEIFVGICTIGVLGFVLNKGLIEIERFLVRWKYL</sequence>
<protein>
    <submittedName>
        <fullName evidence="9">NitT/TauT family transport system permease protein/taurine transport system permease protein/sulfonate transport system permease protein</fullName>
    </submittedName>
</protein>
<keyword evidence="10" id="KW-1185">Reference proteome</keyword>
<evidence type="ECO:0000256" key="3">
    <source>
        <dbReference type="ARBA" id="ARBA00022475"/>
    </source>
</evidence>
<dbReference type="EMBL" id="SMAJ01000003">
    <property type="protein sequence ID" value="TCT09648.1"/>
    <property type="molecule type" value="Genomic_DNA"/>
</dbReference>
<dbReference type="GO" id="GO:0042918">
    <property type="term" value="P:alkanesulfonate transmembrane transport"/>
    <property type="evidence" value="ECO:0007669"/>
    <property type="project" value="UniProtKB-ARBA"/>
</dbReference>
<evidence type="ECO:0000259" key="8">
    <source>
        <dbReference type="PROSITE" id="PS50928"/>
    </source>
</evidence>
<dbReference type="CDD" id="cd06261">
    <property type="entry name" value="TM_PBP2"/>
    <property type="match status" value="1"/>
</dbReference>
<feature type="transmembrane region" description="Helical" evidence="7">
    <location>
        <begin position="143"/>
        <end position="162"/>
    </location>
</feature>
<dbReference type="OrthoDB" id="8138334at2"/>
<feature type="transmembrane region" description="Helical" evidence="7">
    <location>
        <begin position="26"/>
        <end position="49"/>
    </location>
</feature>
<dbReference type="Proteomes" id="UP000295525">
    <property type="component" value="Unassembled WGS sequence"/>
</dbReference>
<feature type="transmembrane region" description="Helical" evidence="7">
    <location>
        <begin position="118"/>
        <end position="137"/>
    </location>
</feature>
<reference evidence="9 10" key="1">
    <citation type="submission" date="2019-03" db="EMBL/GenBank/DDBJ databases">
        <title>Genomic Encyclopedia of Type Strains, Phase IV (KMG-IV): sequencing the most valuable type-strain genomes for metagenomic binning, comparative biology and taxonomic classification.</title>
        <authorList>
            <person name="Goeker M."/>
        </authorList>
    </citation>
    <scope>NUCLEOTIDE SEQUENCE [LARGE SCALE GENOMIC DNA]</scope>
    <source>
        <strain evidence="9 10">DSM 24591</strain>
    </source>
</reference>